<protein>
    <submittedName>
        <fullName evidence="1">Uncharacterized protein</fullName>
    </submittedName>
</protein>
<reference evidence="1" key="2">
    <citation type="submission" date="2021-10" db="EMBL/GenBank/DDBJ databases">
        <authorList>
            <person name="Piombo E."/>
        </authorList>
    </citation>
    <scope>NUCLEOTIDE SEQUENCE</scope>
</reference>
<evidence type="ECO:0000313" key="1">
    <source>
        <dbReference type="EMBL" id="CAG9940630.1"/>
    </source>
</evidence>
<comment type="caution">
    <text evidence="1">The sequence shown here is derived from an EMBL/GenBank/DDBJ whole genome shotgun (WGS) entry which is preliminary data.</text>
</comment>
<evidence type="ECO:0000313" key="2">
    <source>
        <dbReference type="Proteomes" id="UP000836387"/>
    </source>
</evidence>
<sequence length="237" mass="25374">MAAAPPSHTTSTTTPGLPWSGPKRRMATTTGDGPSPASDSEPSSNEPSSQDSGLSTTTSTSTYPPFPQQAPVLLAYNSSNDTASSPPPANSYEDYYYSIPSAQPRTHHYYPRITHSISATESSTQLPSPPDSDFILSPTPPEQGQQQAPGGPLPQRGGQLFHDSFDHARSASSRLNPPARQYPGLSTSKNDAETFIDDDEDDAALNSILDGVGKMHITMGRDNSGRWRIRRTGDTLD</sequence>
<dbReference type="EMBL" id="CADEHS020000005">
    <property type="protein sequence ID" value="CAG9940630.1"/>
    <property type="molecule type" value="Genomic_DNA"/>
</dbReference>
<reference evidence="1" key="1">
    <citation type="submission" date="2020-04" db="EMBL/GenBank/DDBJ databases">
        <authorList>
            <person name="Broberg M."/>
        </authorList>
    </citation>
    <scope>NUCLEOTIDE SEQUENCE</scope>
</reference>
<gene>
    <name evidence="1" type="ORF">CRV2_00002045</name>
</gene>
<keyword evidence="2" id="KW-1185">Reference proteome</keyword>
<organism evidence="1 2">
    <name type="scientific">Clonostachys rosea f. rosea IK726</name>
    <dbReference type="NCBI Taxonomy" id="1349383"/>
    <lineage>
        <taxon>Eukaryota</taxon>
        <taxon>Fungi</taxon>
        <taxon>Dikarya</taxon>
        <taxon>Ascomycota</taxon>
        <taxon>Pezizomycotina</taxon>
        <taxon>Sordariomycetes</taxon>
        <taxon>Hypocreomycetidae</taxon>
        <taxon>Hypocreales</taxon>
        <taxon>Bionectriaceae</taxon>
        <taxon>Clonostachys</taxon>
    </lineage>
</organism>
<name>A0ACA9TI61_BIOOC</name>
<accession>A0ACA9TI61</accession>
<dbReference type="Proteomes" id="UP000836387">
    <property type="component" value="Unassembled WGS sequence"/>
</dbReference>
<proteinExistence type="predicted"/>